<dbReference type="AlphaFoldDB" id="A0AAJ0ERV3"/>
<keyword evidence="1" id="KW-0732">Signal</keyword>
<proteinExistence type="predicted"/>
<organism evidence="2 3">
    <name type="scientific">Colletotrichum godetiae</name>
    <dbReference type="NCBI Taxonomy" id="1209918"/>
    <lineage>
        <taxon>Eukaryota</taxon>
        <taxon>Fungi</taxon>
        <taxon>Dikarya</taxon>
        <taxon>Ascomycota</taxon>
        <taxon>Pezizomycotina</taxon>
        <taxon>Sordariomycetes</taxon>
        <taxon>Hypocreomycetidae</taxon>
        <taxon>Glomerellales</taxon>
        <taxon>Glomerellaceae</taxon>
        <taxon>Colletotrichum</taxon>
        <taxon>Colletotrichum acutatum species complex</taxon>
    </lineage>
</organism>
<feature type="signal peptide" evidence="1">
    <location>
        <begin position="1"/>
        <end position="36"/>
    </location>
</feature>
<protein>
    <recommendedName>
        <fullName evidence="4">Secreted protein</fullName>
    </recommendedName>
</protein>
<dbReference type="EMBL" id="JAHMHR010000067">
    <property type="protein sequence ID" value="KAK1658909.1"/>
    <property type="molecule type" value="Genomic_DNA"/>
</dbReference>
<sequence>MIRCGSSIQRSVLTAVRIRLWARILLFPVLLFVDEGFQPNLSLCRGFCWGCEGSEDPGTPSDGAGLGRGAECGYLRRCLRTGHA</sequence>
<dbReference type="RefSeq" id="XP_060423673.1">
    <property type="nucleotide sequence ID" value="XM_060576166.1"/>
</dbReference>
<name>A0AAJ0ERV3_9PEZI</name>
<evidence type="ECO:0000313" key="3">
    <source>
        <dbReference type="Proteomes" id="UP001224890"/>
    </source>
</evidence>
<dbReference type="GeneID" id="85460692"/>
<gene>
    <name evidence="2" type="ORF">BDP55DRAFT_681208</name>
</gene>
<reference evidence="2" key="1">
    <citation type="submission" date="2021-06" db="EMBL/GenBank/DDBJ databases">
        <title>Comparative genomics, transcriptomics and evolutionary studies reveal genomic signatures of adaptation to plant cell wall in hemibiotrophic fungi.</title>
        <authorList>
            <consortium name="DOE Joint Genome Institute"/>
            <person name="Baroncelli R."/>
            <person name="Diaz J.F."/>
            <person name="Benocci T."/>
            <person name="Peng M."/>
            <person name="Battaglia E."/>
            <person name="Haridas S."/>
            <person name="Andreopoulos W."/>
            <person name="Labutti K."/>
            <person name="Pangilinan J."/>
            <person name="Floch G.L."/>
            <person name="Makela M.R."/>
            <person name="Henrissat B."/>
            <person name="Grigoriev I.V."/>
            <person name="Crouch J.A."/>
            <person name="De Vries R.P."/>
            <person name="Sukno S.A."/>
            <person name="Thon M.R."/>
        </authorList>
    </citation>
    <scope>NUCLEOTIDE SEQUENCE</scope>
    <source>
        <strain evidence="2">CBS 193.32</strain>
    </source>
</reference>
<feature type="non-terminal residue" evidence="2">
    <location>
        <position position="84"/>
    </location>
</feature>
<evidence type="ECO:0000256" key="1">
    <source>
        <dbReference type="SAM" id="SignalP"/>
    </source>
</evidence>
<accession>A0AAJ0ERV3</accession>
<evidence type="ECO:0008006" key="4">
    <source>
        <dbReference type="Google" id="ProtNLM"/>
    </source>
</evidence>
<feature type="chain" id="PRO_5042534055" description="Secreted protein" evidence="1">
    <location>
        <begin position="37"/>
        <end position="84"/>
    </location>
</feature>
<dbReference type="Proteomes" id="UP001224890">
    <property type="component" value="Unassembled WGS sequence"/>
</dbReference>
<keyword evidence="3" id="KW-1185">Reference proteome</keyword>
<evidence type="ECO:0000313" key="2">
    <source>
        <dbReference type="EMBL" id="KAK1658909.1"/>
    </source>
</evidence>
<comment type="caution">
    <text evidence="2">The sequence shown here is derived from an EMBL/GenBank/DDBJ whole genome shotgun (WGS) entry which is preliminary data.</text>
</comment>